<evidence type="ECO:0000313" key="3">
    <source>
        <dbReference type="Proteomes" id="UP000017246"/>
    </source>
</evidence>
<proteinExistence type="predicted"/>
<evidence type="ECO:0000256" key="1">
    <source>
        <dbReference type="SAM" id="MobiDB-lite"/>
    </source>
</evidence>
<sequence length="188" mass="19028">MADRARGRGRGENAPVRSRGGNRGGGGFQDRGGRGGGFQERGGRGGGFQDRGGRGGGFEDRGGRGSGFHGRGGRGAGFHERGGRRGGFQDRSGSRGSGFQGRGGGGAWQSSFSTPSPSESLRSLSVAGDDTPDQQIVTTSPGDTVGLEIAAKPSASAPVVLEEASLPTAKGKKTKARLAVLVFTDSAH</sequence>
<reference evidence="2" key="1">
    <citation type="journal article" date="2013" name="Nature">
        <title>The genomes of four tapeworm species reveal adaptations to parasitism.</title>
        <authorList>
            <person name="Tsai I.J."/>
            <person name="Zarowiecki M."/>
            <person name="Holroyd N."/>
            <person name="Garciarrubio A."/>
            <person name="Sanchez-Flores A."/>
            <person name="Brooks K.L."/>
            <person name="Tracey A."/>
            <person name="Bobes R.J."/>
            <person name="Fragoso G."/>
            <person name="Sciutto E."/>
            <person name="Aslett M."/>
            <person name="Beasley H."/>
            <person name="Bennett H.M."/>
            <person name="Cai J."/>
            <person name="Camicia F."/>
            <person name="Clark R."/>
            <person name="Cucher M."/>
            <person name="De Silva N."/>
            <person name="Day T.A."/>
            <person name="Deplazes P."/>
            <person name="Estrada K."/>
            <person name="Fernandez C."/>
            <person name="Holland P.W."/>
            <person name="Hou J."/>
            <person name="Hu S."/>
            <person name="Huckvale T."/>
            <person name="Hung S.S."/>
            <person name="Kamenetzky L."/>
            <person name="Keane J.A."/>
            <person name="Kiss F."/>
            <person name="Koziol U."/>
            <person name="Lambert O."/>
            <person name="Liu K."/>
            <person name="Luo X."/>
            <person name="Luo Y."/>
            <person name="Macchiaroli N."/>
            <person name="Nichol S."/>
            <person name="Paps J."/>
            <person name="Parkinson J."/>
            <person name="Pouchkina-Stantcheva N."/>
            <person name="Riddiford N."/>
            <person name="Rosenzvit M."/>
            <person name="Salinas G."/>
            <person name="Wasmuth J.D."/>
            <person name="Zamanian M."/>
            <person name="Zheng Y."/>
            <person name="Cai X."/>
            <person name="Soberon X."/>
            <person name="Olson P.D."/>
            <person name="Laclette J.P."/>
            <person name="Brehm K."/>
            <person name="Berriman M."/>
            <person name="Garciarrubio A."/>
            <person name="Bobes R.J."/>
            <person name="Fragoso G."/>
            <person name="Sanchez-Flores A."/>
            <person name="Estrada K."/>
            <person name="Cevallos M.A."/>
            <person name="Morett E."/>
            <person name="Gonzalez V."/>
            <person name="Portillo T."/>
            <person name="Ochoa-Leyva A."/>
            <person name="Jose M.V."/>
            <person name="Sciutto E."/>
            <person name="Landa A."/>
            <person name="Jimenez L."/>
            <person name="Valdes V."/>
            <person name="Carrero J.C."/>
            <person name="Larralde C."/>
            <person name="Morales-Montor J."/>
            <person name="Limon-Lason J."/>
            <person name="Soberon X."/>
            <person name="Laclette J.P."/>
        </authorList>
    </citation>
    <scope>NUCLEOTIDE SEQUENCE [LARGE SCALE GENOMIC DNA]</scope>
</reference>
<feature type="compositionally biased region" description="Basic and acidic residues" evidence="1">
    <location>
        <begin position="51"/>
        <end position="63"/>
    </location>
</feature>
<dbReference type="Proteomes" id="UP000017246">
    <property type="component" value="Unassembled WGS sequence"/>
</dbReference>
<reference evidence="2" key="2">
    <citation type="submission" date="2015-11" db="EMBL/GenBank/DDBJ databases">
        <authorList>
            <person name="Zhang Y."/>
            <person name="Guo Z."/>
        </authorList>
    </citation>
    <scope>NUCLEOTIDE SEQUENCE</scope>
</reference>
<feature type="compositionally biased region" description="Basic and acidic residues" evidence="1">
    <location>
        <begin position="1"/>
        <end position="11"/>
    </location>
</feature>
<feature type="compositionally biased region" description="Gly residues" evidence="1">
    <location>
        <begin position="95"/>
        <end position="107"/>
    </location>
</feature>
<dbReference type="AlphaFoldDB" id="A0A068YDV4"/>
<name>A0A068YDV4_ECHMU</name>
<organism evidence="2 3">
    <name type="scientific">Echinococcus multilocularis</name>
    <name type="common">Fox tapeworm</name>
    <dbReference type="NCBI Taxonomy" id="6211"/>
    <lineage>
        <taxon>Eukaryota</taxon>
        <taxon>Metazoa</taxon>
        <taxon>Spiralia</taxon>
        <taxon>Lophotrochozoa</taxon>
        <taxon>Platyhelminthes</taxon>
        <taxon>Cestoda</taxon>
        <taxon>Eucestoda</taxon>
        <taxon>Cyclophyllidea</taxon>
        <taxon>Taeniidae</taxon>
        <taxon>Echinococcus</taxon>
    </lineage>
</organism>
<feature type="compositionally biased region" description="Gly residues" evidence="1">
    <location>
        <begin position="21"/>
        <end position="50"/>
    </location>
</feature>
<evidence type="ECO:0000313" key="2">
    <source>
        <dbReference type="EMBL" id="CDS41460.2"/>
    </source>
</evidence>
<feature type="region of interest" description="Disordered" evidence="1">
    <location>
        <begin position="1"/>
        <end position="144"/>
    </location>
</feature>
<feature type="compositionally biased region" description="Low complexity" evidence="1">
    <location>
        <begin position="110"/>
        <end position="125"/>
    </location>
</feature>
<feature type="compositionally biased region" description="Gly residues" evidence="1">
    <location>
        <begin position="64"/>
        <end position="76"/>
    </location>
</feature>
<protein>
    <submittedName>
        <fullName evidence="2">Expressed protein</fullName>
    </submittedName>
</protein>
<gene>
    <name evidence="2" type="ORF">EmuJ_000911650</name>
</gene>
<keyword evidence="3" id="KW-1185">Reference proteome</keyword>
<dbReference type="EMBL" id="LN902842">
    <property type="protein sequence ID" value="CDS41460.2"/>
    <property type="molecule type" value="Genomic_DNA"/>
</dbReference>
<feature type="compositionally biased region" description="Polar residues" evidence="1">
    <location>
        <begin position="133"/>
        <end position="142"/>
    </location>
</feature>
<accession>A0A068YDV4</accession>